<feature type="domain" description="Peptidase A1" evidence="10">
    <location>
        <begin position="103"/>
        <end position="437"/>
    </location>
</feature>
<keyword evidence="4" id="KW-0064">Aspartyl protease</keyword>
<comment type="similarity">
    <text evidence="1">Belongs to the peptidase A1 family.</text>
</comment>
<organism evidence="11 12">
    <name type="scientific">Digitaria exilis</name>
    <dbReference type="NCBI Taxonomy" id="1010633"/>
    <lineage>
        <taxon>Eukaryota</taxon>
        <taxon>Viridiplantae</taxon>
        <taxon>Streptophyta</taxon>
        <taxon>Embryophyta</taxon>
        <taxon>Tracheophyta</taxon>
        <taxon>Spermatophyta</taxon>
        <taxon>Magnoliopsida</taxon>
        <taxon>Liliopsida</taxon>
        <taxon>Poales</taxon>
        <taxon>Poaceae</taxon>
        <taxon>PACMAD clade</taxon>
        <taxon>Panicoideae</taxon>
        <taxon>Panicodae</taxon>
        <taxon>Paniceae</taxon>
        <taxon>Anthephorinae</taxon>
        <taxon>Digitaria</taxon>
    </lineage>
</organism>
<dbReference type="PANTHER" id="PTHR13683:SF904">
    <property type="entry name" value="PROTEIN ASPARTIC PROTEASE IN GUARD CELL 1-LIKE"/>
    <property type="match status" value="1"/>
</dbReference>
<sequence length="562" mass="59630">MAAAAAWKLLILLLCPLSLIAHAGQGPGHRVLPTATASVSPDVVCSELKAMPSMEEVLRRDELRARYIQRMFSGSTNGDNVQQSAEVSVPTVLGSASLDTLQYVITFGLGSTAATQNVLIDTGSDVSWVQCAPCWECHSQADQLFDPSSSSTYSPFSCDSQACTQLGQEGNGCSSSQCQYIVRYVDGSYTAGTYGSDTLTLGSDAITSFQFGCSSDESGVDTDTLTDGLMGLGRGPQSLVSQTAGTFGSAFSYCLPPSPSSTGFLTLGASSGGGGSGFVTTPMVARDVNPTYYQVVLEAIMVGGTQLDVPSSVFSAGTLMDSGTIVTRLPPTAYSSLSSAFEAGMSQYPPAQDPNNFFDTCFDFSSLGNGEPLSVPEVTLVFAGGAVISLAYDGIMEGNCLAFKANEDDSYLSTIGNIQQRTFEVLYDVGQSTVGFRAGASPIFPHAHPRSSPTRTTATRWPVRFFNLPPAHDPFGFLISNPRTTVTPWRVRFSPPAHCFTVDFLEGPPPSPQPGRQNPRRSGSCEQHRNGQEKDGGLISHATSSSARMGDTLTHQHRFRHQ</sequence>
<dbReference type="PROSITE" id="PS00141">
    <property type="entry name" value="ASP_PROTEASE"/>
    <property type="match status" value="1"/>
</dbReference>
<keyword evidence="5" id="KW-0378">Hydrolase</keyword>
<dbReference type="InterPro" id="IPR032799">
    <property type="entry name" value="TAXi_C"/>
</dbReference>
<dbReference type="GO" id="GO:0004190">
    <property type="term" value="F:aspartic-type endopeptidase activity"/>
    <property type="evidence" value="ECO:0007669"/>
    <property type="project" value="UniProtKB-KW"/>
</dbReference>
<dbReference type="FunFam" id="2.40.70.10:FF:000013">
    <property type="entry name" value="Aspartyl protease AED1"/>
    <property type="match status" value="1"/>
</dbReference>
<name>A0A835DY29_9POAL</name>
<evidence type="ECO:0000256" key="9">
    <source>
        <dbReference type="SAM" id="SignalP"/>
    </source>
</evidence>
<evidence type="ECO:0000256" key="4">
    <source>
        <dbReference type="ARBA" id="ARBA00022750"/>
    </source>
</evidence>
<dbReference type="InterPro" id="IPR001461">
    <property type="entry name" value="Aspartic_peptidase_A1"/>
</dbReference>
<evidence type="ECO:0000256" key="3">
    <source>
        <dbReference type="ARBA" id="ARBA00022729"/>
    </source>
</evidence>
<dbReference type="PROSITE" id="PS51767">
    <property type="entry name" value="PEPTIDASE_A1"/>
    <property type="match status" value="1"/>
</dbReference>
<evidence type="ECO:0000256" key="2">
    <source>
        <dbReference type="ARBA" id="ARBA00022670"/>
    </source>
</evidence>
<evidence type="ECO:0000313" key="11">
    <source>
        <dbReference type="EMBL" id="KAF8654953.1"/>
    </source>
</evidence>
<protein>
    <recommendedName>
        <fullName evidence="10">Peptidase A1 domain-containing protein</fullName>
    </recommendedName>
</protein>
<evidence type="ECO:0000256" key="5">
    <source>
        <dbReference type="ARBA" id="ARBA00022801"/>
    </source>
</evidence>
<feature type="chain" id="PRO_5032920654" description="Peptidase A1 domain-containing protein" evidence="9">
    <location>
        <begin position="24"/>
        <end position="562"/>
    </location>
</feature>
<feature type="active site" evidence="7">
    <location>
        <position position="321"/>
    </location>
</feature>
<dbReference type="GO" id="GO:0006508">
    <property type="term" value="P:proteolysis"/>
    <property type="evidence" value="ECO:0007669"/>
    <property type="project" value="UniProtKB-KW"/>
</dbReference>
<dbReference type="FunFam" id="2.40.70.10:FF:000021">
    <property type="entry name" value="Aspartyl protease AED1"/>
    <property type="match status" value="1"/>
</dbReference>
<dbReference type="Pfam" id="PF14541">
    <property type="entry name" value="TAXi_C"/>
    <property type="match status" value="1"/>
</dbReference>
<dbReference type="AlphaFoldDB" id="A0A835DY29"/>
<dbReference type="Gene3D" id="2.40.70.10">
    <property type="entry name" value="Acid Proteases"/>
    <property type="match status" value="2"/>
</dbReference>
<dbReference type="InterPro" id="IPR033121">
    <property type="entry name" value="PEPTIDASE_A1"/>
</dbReference>
<gene>
    <name evidence="11" type="ORF">HU200_061385</name>
</gene>
<keyword evidence="12" id="KW-1185">Reference proteome</keyword>
<feature type="active site" evidence="7">
    <location>
        <position position="121"/>
    </location>
</feature>
<evidence type="ECO:0000259" key="10">
    <source>
        <dbReference type="PROSITE" id="PS51767"/>
    </source>
</evidence>
<dbReference type="PANTHER" id="PTHR13683">
    <property type="entry name" value="ASPARTYL PROTEASES"/>
    <property type="match status" value="1"/>
</dbReference>
<dbReference type="OrthoDB" id="2747330at2759"/>
<dbReference type="Proteomes" id="UP000636709">
    <property type="component" value="Unassembled WGS sequence"/>
</dbReference>
<feature type="region of interest" description="Disordered" evidence="8">
    <location>
        <begin position="502"/>
        <end position="562"/>
    </location>
</feature>
<feature type="signal peptide" evidence="9">
    <location>
        <begin position="1"/>
        <end position="23"/>
    </location>
</feature>
<evidence type="ECO:0000256" key="1">
    <source>
        <dbReference type="ARBA" id="ARBA00007447"/>
    </source>
</evidence>
<keyword evidence="3 9" id="KW-0732">Signal</keyword>
<evidence type="ECO:0000256" key="6">
    <source>
        <dbReference type="ARBA" id="ARBA00023157"/>
    </source>
</evidence>
<evidence type="ECO:0000256" key="8">
    <source>
        <dbReference type="SAM" id="MobiDB-lite"/>
    </source>
</evidence>
<proteinExistence type="inferred from homology"/>
<comment type="caution">
    <text evidence="11">The sequence shown here is derived from an EMBL/GenBank/DDBJ whole genome shotgun (WGS) entry which is preliminary data.</text>
</comment>
<dbReference type="InterPro" id="IPR021109">
    <property type="entry name" value="Peptidase_aspartic_dom_sf"/>
</dbReference>
<evidence type="ECO:0000313" key="12">
    <source>
        <dbReference type="Proteomes" id="UP000636709"/>
    </source>
</evidence>
<feature type="compositionally biased region" description="Basic and acidic residues" evidence="8">
    <location>
        <begin position="526"/>
        <end position="536"/>
    </location>
</feature>
<dbReference type="SUPFAM" id="SSF50630">
    <property type="entry name" value="Acid proteases"/>
    <property type="match status" value="1"/>
</dbReference>
<keyword evidence="6" id="KW-1015">Disulfide bond</keyword>
<accession>A0A835DY29</accession>
<reference evidence="11" key="1">
    <citation type="submission" date="2020-07" db="EMBL/GenBank/DDBJ databases">
        <title>Genome sequence and genetic diversity analysis of an under-domesticated orphan crop, white fonio (Digitaria exilis).</title>
        <authorList>
            <person name="Bennetzen J.L."/>
            <person name="Chen S."/>
            <person name="Ma X."/>
            <person name="Wang X."/>
            <person name="Yssel A.E.J."/>
            <person name="Chaluvadi S.R."/>
            <person name="Johnson M."/>
            <person name="Gangashetty P."/>
            <person name="Hamidou F."/>
            <person name="Sanogo M.D."/>
            <person name="Zwaenepoel A."/>
            <person name="Wallace J."/>
            <person name="Van De Peer Y."/>
            <person name="Van Deynze A."/>
        </authorList>
    </citation>
    <scope>NUCLEOTIDE SEQUENCE</scope>
    <source>
        <tissue evidence="11">Leaves</tissue>
    </source>
</reference>
<dbReference type="InterPro" id="IPR001969">
    <property type="entry name" value="Aspartic_peptidase_AS"/>
</dbReference>
<dbReference type="Pfam" id="PF14543">
    <property type="entry name" value="TAXi_N"/>
    <property type="match status" value="1"/>
</dbReference>
<keyword evidence="2" id="KW-0645">Protease</keyword>
<evidence type="ECO:0000256" key="7">
    <source>
        <dbReference type="PIRSR" id="PIRSR601461-1"/>
    </source>
</evidence>
<dbReference type="InterPro" id="IPR032861">
    <property type="entry name" value="TAXi_N"/>
</dbReference>
<dbReference type="EMBL" id="JACEFO010002604">
    <property type="protein sequence ID" value="KAF8654953.1"/>
    <property type="molecule type" value="Genomic_DNA"/>
</dbReference>